<keyword evidence="2" id="KW-1185">Reference proteome</keyword>
<accession>A0A1M6PV50</accession>
<protein>
    <submittedName>
        <fullName evidence="1">Uncharacterized protein</fullName>
    </submittedName>
</protein>
<evidence type="ECO:0000313" key="2">
    <source>
        <dbReference type="Proteomes" id="UP000184050"/>
    </source>
</evidence>
<dbReference type="AlphaFoldDB" id="A0A1M6PV50"/>
<organism evidence="1 2">
    <name type="scientific">Tangfeifania diversioriginum</name>
    <dbReference type="NCBI Taxonomy" id="1168035"/>
    <lineage>
        <taxon>Bacteria</taxon>
        <taxon>Pseudomonadati</taxon>
        <taxon>Bacteroidota</taxon>
        <taxon>Bacteroidia</taxon>
        <taxon>Marinilabiliales</taxon>
        <taxon>Prolixibacteraceae</taxon>
        <taxon>Tangfeifania</taxon>
    </lineage>
</organism>
<gene>
    <name evidence="1" type="ORF">SAMN05444280_1754</name>
</gene>
<dbReference type="RefSeq" id="WP_073174207.1">
    <property type="nucleotide sequence ID" value="NZ_FQZE01000075.1"/>
</dbReference>
<sequence>MKNYKGDPRLINARFKSSCCNCEAEIRKGESAYYWPHGKMIFCLVCGEPEFREFVSMAADENAYNGSGNPY</sequence>
<dbReference type="EMBL" id="FQZE01000075">
    <property type="protein sequence ID" value="SHK11863.1"/>
    <property type="molecule type" value="Genomic_DNA"/>
</dbReference>
<dbReference type="OrthoDB" id="1122721at2"/>
<reference evidence="1 2" key="1">
    <citation type="submission" date="2016-11" db="EMBL/GenBank/DDBJ databases">
        <authorList>
            <person name="Jaros S."/>
            <person name="Januszkiewicz K."/>
            <person name="Wedrychowicz H."/>
        </authorList>
    </citation>
    <scope>NUCLEOTIDE SEQUENCE [LARGE SCALE GENOMIC DNA]</scope>
    <source>
        <strain evidence="1 2">DSM 27063</strain>
    </source>
</reference>
<dbReference type="STRING" id="1168035.SAMN05444280_1754"/>
<proteinExistence type="predicted"/>
<name>A0A1M6PV50_9BACT</name>
<evidence type="ECO:0000313" key="1">
    <source>
        <dbReference type="EMBL" id="SHK11863.1"/>
    </source>
</evidence>
<dbReference type="Proteomes" id="UP000184050">
    <property type="component" value="Unassembled WGS sequence"/>
</dbReference>